<keyword evidence="3" id="KW-1185">Reference proteome</keyword>
<evidence type="ECO:0000313" key="3">
    <source>
        <dbReference type="Proteomes" id="UP000562492"/>
    </source>
</evidence>
<dbReference type="EMBL" id="JACHKZ010000024">
    <property type="protein sequence ID" value="MBB6579157.1"/>
    <property type="molecule type" value="Genomic_DNA"/>
</dbReference>
<dbReference type="Proteomes" id="UP000562492">
    <property type="component" value="Unassembled WGS sequence"/>
</dbReference>
<accession>A0ABR6RJ16</accession>
<evidence type="ECO:0008006" key="4">
    <source>
        <dbReference type="Google" id="ProtNLM"/>
    </source>
</evidence>
<organism evidence="2 3">
    <name type="scientific">Comamonas odontotermitis</name>
    <dbReference type="NCBI Taxonomy" id="379895"/>
    <lineage>
        <taxon>Bacteria</taxon>
        <taxon>Pseudomonadati</taxon>
        <taxon>Pseudomonadota</taxon>
        <taxon>Betaproteobacteria</taxon>
        <taxon>Burkholderiales</taxon>
        <taxon>Comamonadaceae</taxon>
        <taxon>Comamonas</taxon>
    </lineage>
</organism>
<name>A0ABR6RJ16_9BURK</name>
<dbReference type="RefSeq" id="WP_184710311.1">
    <property type="nucleotide sequence ID" value="NZ_JACHKZ010000024.1"/>
</dbReference>
<proteinExistence type="predicted"/>
<sequence length="210" mass="22942">MPLSPVANRIPKHLRDVRFRSFEREDGLWDVEGELLDTKAYDLVLSGERKRKAGDAIHHMWIRCTINTDLVVQAIEVAMDAHPLGDCPQALPAMQKMVGCSMARGWRKAIEANLGDIAGCTHMRELLFNMATAAFQSVHKAFVSADPSQPPRHLGQCAGWDFNGAGVAAIYPQFVGWQPLVRQPSPAEATKATKAPVAAESPSVTSKAET</sequence>
<dbReference type="Pfam" id="PF11136">
    <property type="entry name" value="DUF2889"/>
    <property type="match status" value="1"/>
</dbReference>
<comment type="caution">
    <text evidence="2">The sequence shown here is derived from an EMBL/GenBank/DDBJ whole genome shotgun (WGS) entry which is preliminary data.</text>
</comment>
<gene>
    <name evidence="2" type="ORF">HNP33_003267</name>
</gene>
<evidence type="ECO:0000256" key="1">
    <source>
        <dbReference type="SAM" id="MobiDB-lite"/>
    </source>
</evidence>
<reference evidence="2 3" key="1">
    <citation type="submission" date="2020-08" db="EMBL/GenBank/DDBJ databases">
        <title>Functional genomics of gut bacteria from endangered species of beetles.</title>
        <authorList>
            <person name="Carlos-Shanley C."/>
        </authorList>
    </citation>
    <scope>NUCLEOTIDE SEQUENCE [LARGE SCALE GENOMIC DNA]</scope>
    <source>
        <strain evidence="2 3">S00124</strain>
    </source>
</reference>
<evidence type="ECO:0000313" key="2">
    <source>
        <dbReference type="EMBL" id="MBB6579157.1"/>
    </source>
</evidence>
<protein>
    <recommendedName>
        <fullName evidence="4">DUF2889 domain-containing protein</fullName>
    </recommendedName>
</protein>
<feature type="region of interest" description="Disordered" evidence="1">
    <location>
        <begin position="185"/>
        <end position="210"/>
    </location>
</feature>
<dbReference type="InterPro" id="IPR021312">
    <property type="entry name" value="DUF2889"/>
</dbReference>